<dbReference type="InterPro" id="IPR012338">
    <property type="entry name" value="Beta-lactam/transpept-like"/>
</dbReference>
<feature type="domain" description="Beta-lactamase-related" evidence="2">
    <location>
        <begin position="108"/>
        <end position="372"/>
    </location>
</feature>
<keyword evidence="4" id="KW-1185">Reference proteome</keyword>
<reference evidence="3 4" key="1">
    <citation type="submission" date="2022-03" db="EMBL/GenBank/DDBJ databases">
        <title>Streptomyces yunnanensis P86,complete genome.</title>
        <authorList>
            <person name="Chen S."/>
            <person name="Zhang Q."/>
        </authorList>
    </citation>
    <scope>NUCLEOTIDE SEQUENCE [LARGE SCALE GENOMIC DNA]</scope>
    <source>
        <strain evidence="3 4">P86</strain>
    </source>
</reference>
<gene>
    <name evidence="3" type="ORF">MOV08_37480</name>
</gene>
<evidence type="ECO:0000313" key="3">
    <source>
        <dbReference type="EMBL" id="WEB44432.1"/>
    </source>
</evidence>
<dbReference type="RefSeq" id="WP_275310602.1">
    <property type="nucleotide sequence ID" value="NZ_CP095749.1"/>
</dbReference>
<dbReference type="Pfam" id="PF00144">
    <property type="entry name" value="Beta-lactamase"/>
    <property type="match status" value="1"/>
</dbReference>
<sequence>MNSMNDMSGINGIVGMGGMSGPGGAEHVVDGDAVTSRHDGEVLERGGRPGDAWEGVDAAALARAVRAQAGRPVPGIADMASYLTAQVSDASHREVVGPLLDGRGPGGVVVRRGTVIAAWGDPTRAEMAFSATKSVLSLVAGVAFDDGKLRLDEPVAESVELPQFAGPHGRAITWRHLLDQTSQWEGELWGKPTWADAQSTREGTESAGGPPGEGWAYNDVRVNLTALALTVLSGRALPEVLRERVMTAIGAVGDWSWHGYRNSVVDLDGARVPVVSGGAHWGGGLWISALDLARIGQLCLRGGEWDGQGVLSRRWIEELWTPCGAKPNYGLSWWLNDDRTVWPRAPRTGRCARGNGGNHLLWVDPARDLVIASRWGAEVEDLLVEVSKAVAPLA</sequence>
<evidence type="ECO:0000259" key="2">
    <source>
        <dbReference type="Pfam" id="PF00144"/>
    </source>
</evidence>
<keyword evidence="1" id="KW-0378">Hydrolase</keyword>
<protein>
    <submittedName>
        <fullName evidence="3">Beta-lactamase family protein</fullName>
    </submittedName>
</protein>
<dbReference type="PANTHER" id="PTHR43283">
    <property type="entry name" value="BETA-LACTAMASE-RELATED"/>
    <property type="match status" value="1"/>
</dbReference>
<evidence type="ECO:0000256" key="1">
    <source>
        <dbReference type="ARBA" id="ARBA00022801"/>
    </source>
</evidence>
<name>A0ABY8ALI7_9ACTN</name>
<dbReference type="Gene3D" id="3.40.710.10">
    <property type="entry name" value="DD-peptidase/beta-lactamase superfamily"/>
    <property type="match status" value="1"/>
</dbReference>
<dbReference type="Proteomes" id="UP001218629">
    <property type="component" value="Chromosome"/>
</dbReference>
<organism evidence="3 4">
    <name type="scientific">Streptomyces yunnanensis</name>
    <dbReference type="NCBI Taxonomy" id="156453"/>
    <lineage>
        <taxon>Bacteria</taxon>
        <taxon>Bacillati</taxon>
        <taxon>Actinomycetota</taxon>
        <taxon>Actinomycetes</taxon>
        <taxon>Kitasatosporales</taxon>
        <taxon>Streptomycetaceae</taxon>
        <taxon>Streptomyces</taxon>
    </lineage>
</organism>
<dbReference type="InterPro" id="IPR050789">
    <property type="entry name" value="Diverse_Enzym_Activities"/>
</dbReference>
<dbReference type="SUPFAM" id="SSF56601">
    <property type="entry name" value="beta-lactamase/transpeptidase-like"/>
    <property type="match status" value="1"/>
</dbReference>
<dbReference type="InterPro" id="IPR001466">
    <property type="entry name" value="Beta-lactam-related"/>
</dbReference>
<dbReference type="PANTHER" id="PTHR43283:SF11">
    <property type="entry name" value="BETA-LACTAMASE-RELATED DOMAIN-CONTAINING PROTEIN"/>
    <property type="match status" value="1"/>
</dbReference>
<proteinExistence type="predicted"/>
<accession>A0ABY8ALI7</accession>
<evidence type="ECO:0000313" key="4">
    <source>
        <dbReference type="Proteomes" id="UP001218629"/>
    </source>
</evidence>
<dbReference type="EMBL" id="CP095749">
    <property type="protein sequence ID" value="WEB44432.1"/>
    <property type="molecule type" value="Genomic_DNA"/>
</dbReference>